<proteinExistence type="predicted"/>
<dbReference type="OrthoDB" id="9810290at2"/>
<feature type="domain" description="KilA-N" evidence="2">
    <location>
        <begin position="1"/>
        <end position="135"/>
    </location>
</feature>
<dbReference type="SMART" id="SM01252">
    <property type="entry name" value="KilA-N"/>
    <property type="match status" value="1"/>
</dbReference>
<comment type="caution">
    <text evidence="3">The sequence shown here is derived from an EMBL/GenBank/DDBJ whole genome shotgun (WGS) entry which is preliminary data.</text>
</comment>
<feature type="region of interest" description="Disordered" evidence="1">
    <location>
        <begin position="291"/>
        <end position="328"/>
    </location>
</feature>
<dbReference type="AlphaFoldDB" id="A0A1S9P670"/>
<protein>
    <recommendedName>
        <fullName evidence="2">KilA-N domain-containing protein</fullName>
    </recommendedName>
</protein>
<dbReference type="Pfam" id="PF04383">
    <property type="entry name" value="KilA-N"/>
    <property type="match status" value="1"/>
</dbReference>
<dbReference type="STRING" id="1792845.BC343_18465"/>
<evidence type="ECO:0000313" key="4">
    <source>
        <dbReference type="Proteomes" id="UP000189739"/>
    </source>
</evidence>
<reference evidence="3 4" key="1">
    <citation type="submission" date="2016-07" db="EMBL/GenBank/DDBJ databases">
        <title>Genomic analysis of zinc-resistant bacterium Mucilaginibacter pedocola TBZ30.</title>
        <authorList>
            <person name="Huang J."/>
            <person name="Tang J."/>
        </authorList>
    </citation>
    <scope>NUCLEOTIDE SEQUENCE [LARGE SCALE GENOMIC DNA]</scope>
    <source>
        <strain evidence="3 4">TBZ30</strain>
    </source>
</reference>
<dbReference type="RefSeq" id="WP_078351393.1">
    <property type="nucleotide sequence ID" value="NZ_MBTF01000039.1"/>
</dbReference>
<dbReference type="InterPro" id="IPR017880">
    <property type="entry name" value="KilA_N"/>
</dbReference>
<feature type="compositionally biased region" description="Basic and acidic residues" evidence="1">
    <location>
        <begin position="306"/>
        <end position="320"/>
    </location>
</feature>
<evidence type="ECO:0000259" key="2">
    <source>
        <dbReference type="PROSITE" id="PS51301"/>
    </source>
</evidence>
<dbReference type="Proteomes" id="UP000189739">
    <property type="component" value="Unassembled WGS sequence"/>
</dbReference>
<organism evidence="3 4">
    <name type="scientific">Mucilaginibacter pedocola</name>
    <dbReference type="NCBI Taxonomy" id="1792845"/>
    <lineage>
        <taxon>Bacteria</taxon>
        <taxon>Pseudomonadati</taxon>
        <taxon>Bacteroidota</taxon>
        <taxon>Sphingobacteriia</taxon>
        <taxon>Sphingobacteriales</taxon>
        <taxon>Sphingobacteriaceae</taxon>
        <taxon>Mucilaginibacter</taxon>
    </lineage>
</organism>
<evidence type="ECO:0000256" key="1">
    <source>
        <dbReference type="SAM" id="MobiDB-lite"/>
    </source>
</evidence>
<name>A0A1S9P670_9SPHI</name>
<accession>A0A1S9P670</accession>
<keyword evidence="4" id="KW-1185">Reference proteome</keyword>
<gene>
    <name evidence="3" type="ORF">BC343_18465</name>
</gene>
<evidence type="ECO:0000313" key="3">
    <source>
        <dbReference type="EMBL" id="OOQ56435.1"/>
    </source>
</evidence>
<sequence>MSKIQVKGTNITIINQNDDDYLSLTDMVSNIEDGTKLIERWLNSKTTVDFLGVWEQLNNTNFKTPEFRGIRENVGSGSYFLSVKKWVEQTNAIGVYAKAGRYGSGTWAQVDIAFEFCSYISPEFKLLLITEFRNLKKREASAIEQVWDFRRFLTKANWRIQTDAIQEVLVPLRNLPKHKEGIIYADEAEVLNMVVFNKTAKEWNSENPEAIKKGHNIRDYGSTHQLIVIANLESLNAELIRNGIKQYDRILMLRQAAIQQLKSLSKSTAIQDMYIDSPNIEKYKKIDIKAVDSEKQSPQLNQHKGLNKDSKGERSDEQKDSPSTGELF</sequence>
<dbReference type="EMBL" id="MBTF01000039">
    <property type="protein sequence ID" value="OOQ56435.1"/>
    <property type="molecule type" value="Genomic_DNA"/>
</dbReference>
<dbReference type="PROSITE" id="PS51301">
    <property type="entry name" value="KILA_N"/>
    <property type="match status" value="1"/>
</dbReference>
<dbReference type="InterPro" id="IPR018004">
    <property type="entry name" value="KilA/APSES_HTH"/>
</dbReference>